<comment type="caution">
    <text evidence="2">The sequence shown here is derived from an EMBL/GenBank/DDBJ whole genome shotgun (WGS) entry which is preliminary data.</text>
</comment>
<sequence>MATDHTGGRYQDPGDGADRAQDPIVERLRPDPSNPPEAVLTVTGFLGDSDRPGYRRLYLTRELDYYIEFLGDDVVYLVDLPPEHGPFPGDAGTRVSLRRTATVQYTRTRTGRPVDEFDLDVRMLADEKTQTSEGSGTVTICTFSHGGSGCWTCESHTCGSAPVTCDQSGCGPFVA</sequence>
<gene>
    <name evidence="2" type="ORF">ACFP0N_26860</name>
</gene>
<name>A0ABW1F649_9ACTN</name>
<proteinExistence type="predicted"/>
<dbReference type="RefSeq" id="WP_313761281.1">
    <property type="nucleotide sequence ID" value="NZ_BAAAVH010000040.1"/>
</dbReference>
<evidence type="ECO:0000256" key="1">
    <source>
        <dbReference type="SAM" id="MobiDB-lite"/>
    </source>
</evidence>
<feature type="region of interest" description="Disordered" evidence="1">
    <location>
        <begin position="1"/>
        <end position="37"/>
    </location>
</feature>
<dbReference type="EMBL" id="JBHSOD010000042">
    <property type="protein sequence ID" value="MFC5888594.1"/>
    <property type="molecule type" value="Genomic_DNA"/>
</dbReference>
<accession>A0ABW1F649</accession>
<evidence type="ECO:0000313" key="2">
    <source>
        <dbReference type="EMBL" id="MFC5888594.1"/>
    </source>
</evidence>
<dbReference type="Proteomes" id="UP001596067">
    <property type="component" value="Unassembled WGS sequence"/>
</dbReference>
<reference evidence="3" key="1">
    <citation type="journal article" date="2019" name="Int. J. Syst. Evol. Microbiol.">
        <title>The Global Catalogue of Microorganisms (GCM) 10K type strain sequencing project: providing services to taxonomists for standard genome sequencing and annotation.</title>
        <authorList>
            <consortium name="The Broad Institute Genomics Platform"/>
            <consortium name="The Broad Institute Genome Sequencing Center for Infectious Disease"/>
            <person name="Wu L."/>
            <person name="Ma J."/>
        </authorList>
    </citation>
    <scope>NUCLEOTIDE SEQUENCE [LARGE SCALE GENOMIC DNA]</scope>
    <source>
        <strain evidence="3">CGMCC 4.1469</strain>
    </source>
</reference>
<protein>
    <submittedName>
        <fullName evidence="2">Uncharacterized protein</fullName>
    </submittedName>
</protein>
<evidence type="ECO:0000313" key="3">
    <source>
        <dbReference type="Proteomes" id="UP001596067"/>
    </source>
</evidence>
<keyword evidence="3" id="KW-1185">Reference proteome</keyword>
<feature type="compositionally biased region" description="Basic and acidic residues" evidence="1">
    <location>
        <begin position="16"/>
        <end position="30"/>
    </location>
</feature>
<organism evidence="2 3">
    <name type="scientific">Kitasatospora aburaviensis</name>
    <dbReference type="NCBI Taxonomy" id="67265"/>
    <lineage>
        <taxon>Bacteria</taxon>
        <taxon>Bacillati</taxon>
        <taxon>Actinomycetota</taxon>
        <taxon>Actinomycetes</taxon>
        <taxon>Kitasatosporales</taxon>
        <taxon>Streptomycetaceae</taxon>
        <taxon>Kitasatospora</taxon>
    </lineage>
</organism>